<keyword evidence="7" id="KW-0732">Signal</keyword>
<evidence type="ECO:0000256" key="6">
    <source>
        <dbReference type="PIRSR" id="PIRSR602324-1"/>
    </source>
</evidence>
<dbReference type="GO" id="GO:0009055">
    <property type="term" value="F:electron transfer activity"/>
    <property type="evidence" value="ECO:0007669"/>
    <property type="project" value="InterPro"/>
</dbReference>
<evidence type="ECO:0000259" key="8">
    <source>
        <dbReference type="PROSITE" id="PS51007"/>
    </source>
</evidence>
<feature type="binding site" description="covalent" evidence="6">
    <location>
        <position position="34"/>
    </location>
    <ligand>
        <name>heme c</name>
        <dbReference type="ChEBI" id="CHEBI:61717"/>
    </ligand>
</feature>
<name>A0A139BPZ3_9PROT</name>
<keyword evidence="5 6" id="KW-0408">Iron</keyword>
<keyword evidence="4" id="KW-0249">Electron transport</keyword>
<dbReference type="InterPro" id="IPR036909">
    <property type="entry name" value="Cyt_c-like_dom_sf"/>
</dbReference>
<sequence length="115" mass="12149">MKKSLKFLVAAAGLIAISAATAGTFSTAPCKACHAVDKDVVGPAWKRVAEKYGNEEALAKVFKGGFKVEDRKIASSEPKFKSQAAIMTGQYNTLIKGHEDEAAKALFAAVKSGKM</sequence>
<dbReference type="PROSITE" id="PS51007">
    <property type="entry name" value="CYTC"/>
    <property type="match status" value="1"/>
</dbReference>
<dbReference type="AlphaFoldDB" id="A0A139BPZ3"/>
<evidence type="ECO:0000256" key="4">
    <source>
        <dbReference type="ARBA" id="ARBA00022982"/>
    </source>
</evidence>
<dbReference type="Gene3D" id="1.10.760.10">
    <property type="entry name" value="Cytochrome c-like domain"/>
    <property type="match status" value="1"/>
</dbReference>
<gene>
    <name evidence="9" type="ORF">AWT59_2852</name>
</gene>
<feature type="signal peptide" evidence="7">
    <location>
        <begin position="1"/>
        <end position="22"/>
    </location>
</feature>
<dbReference type="InterPro" id="IPR009056">
    <property type="entry name" value="Cyt_c-like_dom"/>
</dbReference>
<dbReference type="EMBL" id="LSLI01000106">
    <property type="protein sequence ID" value="KXS31032.1"/>
    <property type="molecule type" value="Genomic_DNA"/>
</dbReference>
<evidence type="ECO:0000256" key="3">
    <source>
        <dbReference type="ARBA" id="ARBA00022723"/>
    </source>
</evidence>
<dbReference type="InterPro" id="IPR002324">
    <property type="entry name" value="Cyt_c_ID"/>
</dbReference>
<evidence type="ECO:0000256" key="1">
    <source>
        <dbReference type="ARBA" id="ARBA00022448"/>
    </source>
</evidence>
<dbReference type="GO" id="GO:0005506">
    <property type="term" value="F:iron ion binding"/>
    <property type="evidence" value="ECO:0007669"/>
    <property type="project" value="InterPro"/>
</dbReference>
<feature type="chain" id="PRO_5007483856" description="Cytochrome c domain-containing protein" evidence="7">
    <location>
        <begin position="23"/>
        <end position="115"/>
    </location>
</feature>
<evidence type="ECO:0000313" key="10">
    <source>
        <dbReference type="Proteomes" id="UP000070578"/>
    </source>
</evidence>
<proteinExistence type="predicted"/>
<reference evidence="9 10" key="1">
    <citation type="submission" date="2016-02" db="EMBL/GenBank/DDBJ databases">
        <authorList>
            <person name="Wen L."/>
            <person name="He K."/>
            <person name="Yang H."/>
        </authorList>
    </citation>
    <scope>NUCLEOTIDE SEQUENCE [LARGE SCALE GENOMIC DNA]</scope>
    <source>
        <strain evidence="9">ShG14-8</strain>
    </source>
</reference>
<dbReference type="GO" id="GO:0020037">
    <property type="term" value="F:heme binding"/>
    <property type="evidence" value="ECO:0007669"/>
    <property type="project" value="InterPro"/>
</dbReference>
<dbReference type="SUPFAM" id="SSF46626">
    <property type="entry name" value="Cytochrome c"/>
    <property type="match status" value="1"/>
</dbReference>
<feature type="domain" description="Cytochrome c" evidence="8">
    <location>
        <begin position="16"/>
        <end position="114"/>
    </location>
</feature>
<organism evidence="9 10">
    <name type="scientific">Candidatus Gallionella acididurans</name>
    <dbReference type="NCBI Taxonomy" id="1796491"/>
    <lineage>
        <taxon>Bacteria</taxon>
        <taxon>Pseudomonadati</taxon>
        <taxon>Pseudomonadota</taxon>
        <taxon>Betaproteobacteria</taxon>
        <taxon>Nitrosomonadales</taxon>
        <taxon>Gallionellaceae</taxon>
        <taxon>Gallionella</taxon>
    </lineage>
</organism>
<dbReference type="Proteomes" id="UP000070578">
    <property type="component" value="Unassembled WGS sequence"/>
</dbReference>
<dbReference type="PRINTS" id="PR00606">
    <property type="entry name" value="CYTCHROMECID"/>
</dbReference>
<evidence type="ECO:0000256" key="5">
    <source>
        <dbReference type="ARBA" id="ARBA00023004"/>
    </source>
</evidence>
<protein>
    <recommendedName>
        <fullName evidence="8">Cytochrome c domain-containing protein</fullName>
    </recommendedName>
</protein>
<comment type="PTM">
    <text evidence="6">Binds 1 heme c group covalently per subunit.</text>
</comment>
<feature type="binding site" description="covalent" evidence="6">
    <location>
        <position position="30"/>
    </location>
    <ligand>
        <name>heme c</name>
        <dbReference type="ChEBI" id="CHEBI:61717"/>
    </ligand>
</feature>
<keyword evidence="2 6" id="KW-0349">Heme</keyword>
<keyword evidence="3 6" id="KW-0479">Metal-binding</keyword>
<comment type="caution">
    <text evidence="9">The sequence shown here is derived from an EMBL/GenBank/DDBJ whole genome shotgun (WGS) entry which is preliminary data.</text>
</comment>
<accession>A0A139BPZ3</accession>
<evidence type="ECO:0000256" key="7">
    <source>
        <dbReference type="SAM" id="SignalP"/>
    </source>
</evidence>
<keyword evidence="1" id="KW-0813">Transport</keyword>
<evidence type="ECO:0000256" key="2">
    <source>
        <dbReference type="ARBA" id="ARBA00022617"/>
    </source>
</evidence>
<evidence type="ECO:0000313" key="9">
    <source>
        <dbReference type="EMBL" id="KXS31032.1"/>
    </source>
</evidence>
<reference evidence="9 10" key="2">
    <citation type="submission" date="2016-03" db="EMBL/GenBank/DDBJ databases">
        <title>New uncultured bacterium of the family Gallionellaceae from acid mine drainage: description and reconstruction of genome based on metagenomic analysis of microbial community.</title>
        <authorList>
            <person name="Kadnikov V."/>
            <person name="Ivasenko D."/>
            <person name="Beletsky A."/>
            <person name="Mardanov A."/>
            <person name="Danilova E."/>
            <person name="Pimenov N."/>
            <person name="Karnachuk O."/>
            <person name="Ravin N."/>
        </authorList>
    </citation>
    <scope>NUCLEOTIDE SEQUENCE [LARGE SCALE GENOMIC DNA]</scope>
    <source>
        <strain evidence="9">ShG14-8</strain>
    </source>
</reference>